<dbReference type="EMBL" id="UINC01047241">
    <property type="protein sequence ID" value="SVB56265.1"/>
    <property type="molecule type" value="Genomic_DNA"/>
</dbReference>
<name>A0A382F0R8_9ZZZZ</name>
<feature type="non-terminal residue" evidence="2">
    <location>
        <position position="1"/>
    </location>
</feature>
<reference evidence="2" key="1">
    <citation type="submission" date="2018-05" db="EMBL/GenBank/DDBJ databases">
        <authorList>
            <person name="Lanie J.A."/>
            <person name="Ng W.-L."/>
            <person name="Kazmierczak K.M."/>
            <person name="Andrzejewski T.M."/>
            <person name="Davidsen T.M."/>
            <person name="Wayne K.J."/>
            <person name="Tettelin H."/>
            <person name="Glass J.I."/>
            <person name="Rusch D."/>
            <person name="Podicherti R."/>
            <person name="Tsui H.-C.T."/>
            <person name="Winkler M.E."/>
        </authorList>
    </citation>
    <scope>NUCLEOTIDE SEQUENCE</scope>
</reference>
<feature type="region of interest" description="Disordered" evidence="1">
    <location>
        <begin position="1"/>
        <end position="24"/>
    </location>
</feature>
<accession>A0A382F0R8</accession>
<protein>
    <submittedName>
        <fullName evidence="2">Uncharacterized protein</fullName>
    </submittedName>
</protein>
<evidence type="ECO:0000313" key="2">
    <source>
        <dbReference type="EMBL" id="SVB56265.1"/>
    </source>
</evidence>
<sequence>GHSDSVGVTDGHHLGLQGEPDGIF</sequence>
<evidence type="ECO:0000256" key="1">
    <source>
        <dbReference type="SAM" id="MobiDB-lite"/>
    </source>
</evidence>
<organism evidence="2">
    <name type="scientific">marine metagenome</name>
    <dbReference type="NCBI Taxonomy" id="408172"/>
    <lineage>
        <taxon>unclassified sequences</taxon>
        <taxon>metagenomes</taxon>
        <taxon>ecological metagenomes</taxon>
    </lineage>
</organism>
<dbReference type="AlphaFoldDB" id="A0A382F0R8"/>
<proteinExistence type="predicted"/>
<gene>
    <name evidence="2" type="ORF">METZ01_LOCUS209119</name>
</gene>